<gene>
    <name evidence="1" type="primary">Hypp2444</name>
    <name evidence="1" type="ORF">BLAG_LOCUS17069</name>
</gene>
<name>A0A8K0EPS4_BRALA</name>
<evidence type="ECO:0000313" key="2">
    <source>
        <dbReference type="Proteomes" id="UP000838412"/>
    </source>
</evidence>
<dbReference type="AlphaFoldDB" id="A0A8K0EPS4"/>
<organism evidence="1 2">
    <name type="scientific">Branchiostoma lanceolatum</name>
    <name type="common">Common lancelet</name>
    <name type="synonym">Amphioxus lanceolatum</name>
    <dbReference type="NCBI Taxonomy" id="7740"/>
    <lineage>
        <taxon>Eukaryota</taxon>
        <taxon>Metazoa</taxon>
        <taxon>Chordata</taxon>
        <taxon>Cephalochordata</taxon>
        <taxon>Leptocardii</taxon>
        <taxon>Amphioxiformes</taxon>
        <taxon>Branchiostomatidae</taxon>
        <taxon>Branchiostoma</taxon>
    </lineage>
</organism>
<protein>
    <submittedName>
        <fullName evidence="1">Hypp2444 protein</fullName>
    </submittedName>
</protein>
<reference evidence="1" key="1">
    <citation type="submission" date="2022-01" db="EMBL/GenBank/DDBJ databases">
        <authorList>
            <person name="Braso-Vives M."/>
        </authorList>
    </citation>
    <scope>NUCLEOTIDE SEQUENCE</scope>
</reference>
<proteinExistence type="predicted"/>
<dbReference type="Proteomes" id="UP000838412">
    <property type="component" value="Chromosome 4"/>
</dbReference>
<evidence type="ECO:0000313" key="1">
    <source>
        <dbReference type="EMBL" id="CAH1261730.1"/>
    </source>
</evidence>
<accession>A0A8K0EPS4</accession>
<dbReference type="EMBL" id="OV696689">
    <property type="protein sequence ID" value="CAH1261730.1"/>
    <property type="molecule type" value="Genomic_DNA"/>
</dbReference>
<sequence length="81" mass="9237">MYISSIKLTYWRALMSRSSFSLRPIHGSIIHAGHRWRRGHAAPGRAETWRGGSLQGSSLLHSWWLVSDSSVQEDHWQLVGP</sequence>
<keyword evidence="2" id="KW-1185">Reference proteome</keyword>